<evidence type="ECO:0000313" key="1">
    <source>
        <dbReference type="EMBL" id="MBF9150301.1"/>
    </source>
</evidence>
<name>A0ABS0HDF8_9SPHN</name>
<sequence>MSRADADLSTASRLCLACGMCCDGTVYGVARLDHDEIPTAVANGFRACTAPNGADAFDFPCSHLDGKACTIYDRWRPRVCGEYFCTLQERVGADEMTEAQALETIAATLKSSDQLREALRPGETMAEARERFETVVKSGGTLDPQDAKTAVKLFVLEKMLDRHFRKQGEERLRATAQGAPALSRR</sequence>
<dbReference type="InterPro" id="IPR005358">
    <property type="entry name" value="Puta_zinc/iron-chelating_dom"/>
</dbReference>
<reference evidence="1 2" key="1">
    <citation type="submission" date="2020-11" db="EMBL/GenBank/DDBJ databases">
        <title>The genome sequence of Novosphingobium sp. 1Y9A.</title>
        <authorList>
            <person name="Liu Y."/>
        </authorList>
    </citation>
    <scope>NUCLEOTIDE SEQUENCE [LARGE SCALE GENOMIC DNA]</scope>
    <source>
        <strain evidence="1 2">1Y9A</strain>
    </source>
</reference>
<dbReference type="Proteomes" id="UP000600799">
    <property type="component" value="Unassembled WGS sequence"/>
</dbReference>
<comment type="caution">
    <text evidence="1">The sequence shown here is derived from an EMBL/GenBank/DDBJ whole genome shotgun (WGS) entry which is preliminary data.</text>
</comment>
<gene>
    <name evidence="1" type="ORF">I2488_04745</name>
</gene>
<dbReference type="RefSeq" id="WP_196274650.1">
    <property type="nucleotide sequence ID" value="NZ_JADQDC010000002.1"/>
</dbReference>
<dbReference type="EMBL" id="JADQDC010000002">
    <property type="protein sequence ID" value="MBF9150301.1"/>
    <property type="molecule type" value="Genomic_DNA"/>
</dbReference>
<proteinExistence type="predicted"/>
<dbReference type="Pfam" id="PF03692">
    <property type="entry name" value="CxxCxxCC"/>
    <property type="match status" value="1"/>
</dbReference>
<evidence type="ECO:0000313" key="2">
    <source>
        <dbReference type="Proteomes" id="UP000600799"/>
    </source>
</evidence>
<organism evidence="1 2">
    <name type="scientific">Novosphingobium jiangmenense</name>
    <dbReference type="NCBI Taxonomy" id="2791981"/>
    <lineage>
        <taxon>Bacteria</taxon>
        <taxon>Pseudomonadati</taxon>
        <taxon>Pseudomonadota</taxon>
        <taxon>Alphaproteobacteria</taxon>
        <taxon>Sphingomonadales</taxon>
        <taxon>Sphingomonadaceae</taxon>
        <taxon>Novosphingobium</taxon>
    </lineage>
</organism>
<keyword evidence="2" id="KW-1185">Reference proteome</keyword>
<protein>
    <submittedName>
        <fullName evidence="1">YkgJ family cysteine cluster protein</fullName>
    </submittedName>
</protein>
<accession>A0ABS0HDF8</accession>